<organism evidence="1">
    <name type="scientific">Campylobacter coli</name>
    <dbReference type="NCBI Taxonomy" id="195"/>
    <lineage>
        <taxon>Bacteria</taxon>
        <taxon>Pseudomonadati</taxon>
        <taxon>Campylobacterota</taxon>
        <taxon>Epsilonproteobacteria</taxon>
        <taxon>Campylobacterales</taxon>
        <taxon>Campylobacteraceae</taxon>
        <taxon>Campylobacter</taxon>
    </lineage>
</organism>
<dbReference type="Gene3D" id="2.40.320.10">
    <property type="entry name" value="Hypothetical Protein Pfu-838710-001"/>
    <property type="match status" value="1"/>
</dbReference>
<comment type="caution">
    <text evidence="1">The sequence shown here is derived from an EMBL/GenBank/DDBJ whole genome shotgun (WGS) entry which is preliminary data.</text>
</comment>
<evidence type="ECO:0008006" key="2">
    <source>
        <dbReference type="Google" id="ProtNLM"/>
    </source>
</evidence>
<dbReference type="InterPro" id="IPR033469">
    <property type="entry name" value="CYTH-like_dom_sf"/>
</dbReference>
<evidence type="ECO:0000313" key="1">
    <source>
        <dbReference type="EMBL" id="EAJ9682487.1"/>
    </source>
</evidence>
<accession>A0A5T0JJM0</accession>
<dbReference type="EMBL" id="AACCKB010000049">
    <property type="protein sequence ID" value="EAJ9682487.1"/>
    <property type="molecule type" value="Genomic_DNA"/>
</dbReference>
<feature type="non-terminal residue" evidence="1">
    <location>
        <position position="177"/>
    </location>
</feature>
<sequence length="177" mass="21349">MVHEIQKTFLLPDATLLEKLQKDGIVFEIYEIETFYTKITYFYDVKFQNLNGNFYKITRLNNPILEQNQEEKISKKDYEKARKKLIEKSIKKKRYEFKLCSFKSLIDVYEDFNLYVLKVFFPTLEMANLFTPPKEFRIQRELCGVLDSKNIILYGFNNLEIDIEKCFKIIEKNQNFT</sequence>
<dbReference type="SUPFAM" id="SSF55154">
    <property type="entry name" value="CYTH-like phosphatases"/>
    <property type="match status" value="1"/>
</dbReference>
<name>A0A5T0JJM0_CAMCO</name>
<proteinExistence type="predicted"/>
<protein>
    <recommendedName>
        <fullName evidence="2">CYTH domain-containing protein</fullName>
    </recommendedName>
</protein>
<dbReference type="AlphaFoldDB" id="A0A5T0JJM0"/>
<gene>
    <name evidence="1" type="ORF">FA629_09245</name>
</gene>
<reference evidence="1" key="1">
    <citation type="submission" date="2019-04" db="EMBL/GenBank/DDBJ databases">
        <authorList>
            <consortium name="NARMS: The National Antimicrobial Resistance Monitoring System"/>
        </authorList>
    </citation>
    <scope>NUCLEOTIDE SEQUENCE</scope>
    <source>
        <strain evidence="1">FSIS11919992</strain>
    </source>
</reference>